<protein>
    <submittedName>
        <fullName evidence="5">Dynamin-1-like protein</fullName>
    </submittedName>
</protein>
<dbReference type="GO" id="GO:0003924">
    <property type="term" value="F:GTPase activity"/>
    <property type="evidence" value="ECO:0007669"/>
    <property type="project" value="InterPro"/>
</dbReference>
<name>A0A6P8YR04_THRPL</name>
<dbReference type="GO" id="GO:0008017">
    <property type="term" value="F:microtubule binding"/>
    <property type="evidence" value="ECO:0007669"/>
    <property type="project" value="TreeGrafter"/>
</dbReference>
<dbReference type="InterPro" id="IPR000375">
    <property type="entry name" value="Dynamin_stalk"/>
</dbReference>
<dbReference type="Pfam" id="PF01031">
    <property type="entry name" value="Dynamin_M"/>
    <property type="match status" value="1"/>
</dbReference>
<dbReference type="SMART" id="SM00053">
    <property type="entry name" value="DYNc"/>
    <property type="match status" value="1"/>
</dbReference>
<dbReference type="RefSeq" id="XP_034236487.1">
    <property type="nucleotide sequence ID" value="XM_034380596.1"/>
</dbReference>
<dbReference type="CDD" id="cd08771">
    <property type="entry name" value="DLP_1"/>
    <property type="match status" value="1"/>
</dbReference>
<reference evidence="5" key="1">
    <citation type="submission" date="2025-08" db="UniProtKB">
        <authorList>
            <consortium name="RefSeq"/>
        </authorList>
    </citation>
    <scope>IDENTIFICATION</scope>
    <source>
        <tissue evidence="5">Total insect</tissue>
    </source>
</reference>
<dbReference type="SUPFAM" id="SSF52540">
    <property type="entry name" value="P-loop containing nucleoside triphosphate hydrolases"/>
    <property type="match status" value="1"/>
</dbReference>
<organism evidence="5">
    <name type="scientific">Thrips palmi</name>
    <name type="common">Melon thrips</name>
    <dbReference type="NCBI Taxonomy" id="161013"/>
    <lineage>
        <taxon>Eukaryota</taxon>
        <taxon>Metazoa</taxon>
        <taxon>Ecdysozoa</taxon>
        <taxon>Arthropoda</taxon>
        <taxon>Hexapoda</taxon>
        <taxon>Insecta</taxon>
        <taxon>Pterygota</taxon>
        <taxon>Neoptera</taxon>
        <taxon>Paraneoptera</taxon>
        <taxon>Thysanoptera</taxon>
        <taxon>Terebrantia</taxon>
        <taxon>Thripoidea</taxon>
        <taxon>Thripidae</taxon>
        <taxon>Thrips</taxon>
    </lineage>
</organism>
<dbReference type="KEGG" id="tpal:117642411"/>
<keyword evidence="4" id="KW-1185">Reference proteome</keyword>
<dbReference type="GO" id="GO:0005874">
    <property type="term" value="C:microtubule"/>
    <property type="evidence" value="ECO:0007669"/>
    <property type="project" value="TreeGrafter"/>
</dbReference>
<dbReference type="PROSITE" id="PS51718">
    <property type="entry name" value="G_DYNAMIN_2"/>
    <property type="match status" value="1"/>
</dbReference>
<gene>
    <name evidence="5" type="primary">LOC117642411</name>
</gene>
<dbReference type="GO" id="GO:0005525">
    <property type="term" value="F:GTP binding"/>
    <property type="evidence" value="ECO:0007669"/>
    <property type="project" value="InterPro"/>
</dbReference>
<dbReference type="InterPro" id="IPR001401">
    <property type="entry name" value="Dynamin_GTPase"/>
</dbReference>
<dbReference type="InterPro" id="IPR022812">
    <property type="entry name" value="Dynamin"/>
</dbReference>
<dbReference type="AlphaFoldDB" id="A0A6P8YR04"/>
<dbReference type="InterPro" id="IPR045063">
    <property type="entry name" value="Dynamin_N"/>
</dbReference>
<dbReference type="Proteomes" id="UP000515158">
    <property type="component" value="Unplaced"/>
</dbReference>
<dbReference type="PRINTS" id="PR00195">
    <property type="entry name" value="DYNAMIN"/>
</dbReference>
<dbReference type="InParanoid" id="A0A6P8YR04"/>
<dbReference type="InterPro" id="IPR027417">
    <property type="entry name" value="P-loop_NTPase"/>
</dbReference>
<evidence type="ECO:0000313" key="4">
    <source>
        <dbReference type="Proteomes" id="UP000515158"/>
    </source>
</evidence>
<feature type="domain" description="Dynamin-type G" evidence="3">
    <location>
        <begin position="22"/>
        <end position="288"/>
    </location>
</feature>
<evidence type="ECO:0000313" key="5">
    <source>
        <dbReference type="RefSeq" id="XP_034236487.1"/>
    </source>
</evidence>
<proteinExistence type="predicted"/>
<dbReference type="OrthoDB" id="5061070at2759"/>
<evidence type="ECO:0000256" key="2">
    <source>
        <dbReference type="ARBA" id="ARBA00023134"/>
    </source>
</evidence>
<evidence type="ECO:0000256" key="1">
    <source>
        <dbReference type="ARBA" id="ARBA00022741"/>
    </source>
</evidence>
<keyword evidence="1" id="KW-0547">Nucleotide-binding</keyword>
<evidence type="ECO:0000259" key="3">
    <source>
        <dbReference type="PROSITE" id="PS51718"/>
    </source>
</evidence>
<dbReference type="Pfam" id="PF00350">
    <property type="entry name" value="Dynamin_N"/>
    <property type="match status" value="1"/>
</dbReference>
<accession>A0A6P8YR04</accession>
<dbReference type="GeneID" id="117642411"/>
<dbReference type="PANTHER" id="PTHR11566">
    <property type="entry name" value="DYNAMIN"/>
    <property type="match status" value="1"/>
</dbReference>
<dbReference type="Gene3D" id="1.20.120.1240">
    <property type="entry name" value="Dynamin, middle domain"/>
    <property type="match status" value="1"/>
</dbReference>
<sequence>MADPIQQVFKIQQALAKIGKNLITLPRLAVLGSQSAGKSSVLESLVGHAILPRGGDMVTRCPLVLHLKKCDPTQAPWGEFVHHPGRRFTPEEIEREIQRKTQDLTSLENTVSHTEIFLTFNSPDVTNMSLIDLPGLVKNAKPGQPDNIAENIKDLVMKYIKDELCIILAISIANDDMVNSESLALAKIVDPDGSRTLAVLTKVDLMDPVSDLPDMLKGNVVHVRRGIVGVKNRSPTDMRENTTIAASREIERAWWDTNFPDLSSTNGVVFLSNKLHCMLLGHIKENLPDVKYVIKKELKKYSDLILEYGNELNHSEQKVYLEGTIPAFVRQFQDILSLRSLVGGASTNGVTGASKIYSILCTLAETFEKFNACDHYTLDQVLNVLDHVRKDEPSSISTVAFAHLFKPCLEDLRAPALECIDSIAAEIKLVCDKILDEALHDQFPVLSKRMSSIVLKLISQHAAEAKKMVNCSLDIEKKVTYSLLGTDSVAKMTESLNIDAPASKMPFSGSPSKKPERRSLNHAAVLGCTLTSYFKLVCERIHNTVTKVAYVLLWNESWIT</sequence>
<dbReference type="GO" id="GO:0016020">
    <property type="term" value="C:membrane"/>
    <property type="evidence" value="ECO:0007669"/>
    <property type="project" value="TreeGrafter"/>
</dbReference>
<keyword evidence="2" id="KW-0342">GTP-binding</keyword>
<dbReference type="InterPro" id="IPR030381">
    <property type="entry name" value="G_DYNAMIN_dom"/>
</dbReference>
<dbReference type="Gene3D" id="3.40.50.300">
    <property type="entry name" value="P-loop containing nucleotide triphosphate hydrolases"/>
    <property type="match status" value="1"/>
</dbReference>
<dbReference type="GO" id="GO:0005737">
    <property type="term" value="C:cytoplasm"/>
    <property type="evidence" value="ECO:0007669"/>
    <property type="project" value="TreeGrafter"/>
</dbReference>